<organism evidence="1 2">
    <name type="scientific">Zarea fungicola</name>
    <dbReference type="NCBI Taxonomy" id="93591"/>
    <lineage>
        <taxon>Eukaryota</taxon>
        <taxon>Fungi</taxon>
        <taxon>Dikarya</taxon>
        <taxon>Ascomycota</taxon>
        <taxon>Pezizomycotina</taxon>
        <taxon>Sordariomycetes</taxon>
        <taxon>Hypocreomycetidae</taxon>
        <taxon>Hypocreales</taxon>
        <taxon>Cordycipitaceae</taxon>
        <taxon>Zarea</taxon>
    </lineage>
</organism>
<evidence type="ECO:0000313" key="1">
    <source>
        <dbReference type="EMBL" id="KAJ2982901.1"/>
    </source>
</evidence>
<reference evidence="1" key="1">
    <citation type="submission" date="2022-08" db="EMBL/GenBank/DDBJ databases">
        <title>Genome Sequence of Lecanicillium fungicola.</title>
        <authorList>
            <person name="Buettner E."/>
        </authorList>
    </citation>
    <scope>NUCLEOTIDE SEQUENCE</scope>
    <source>
        <strain evidence="1">Babe33</strain>
    </source>
</reference>
<sequence length="508" mass="56267">MADQPHANNVSEDFNYVFQSLLEFGGSRLQSSQAGNSGQAGQDAPNSGHTGASVLTILASIDPIYTYLEAERERGNDRPSVIVKLKDPAARKSITFAIPELYSPVTTAPPSISSQSRTPSRLASPDIFAEQSTMYHYHGTELLPMEPTPTAMGDCSHIYSETMMLGSTAPTTEASGSIFTSESPSDLLSLTSIGSQPYGSDASTHNMLSATKHDGRRTTPNMRARPEPVGGQSPSRFSLSVAISECASPVSHDATLVENGDSVSSSHGSAGQGRRKRSSQHEIPTEAEKRRHNETGHLASLLPCPEQFRRVRELTAGQDEVLVHKMVRNAKAILAEPPVEVNTLRLPPDFDADTTMGGPLSVQAQENILQQFCSTVRKIEWLEALSFRAMVEYRFLFVQLYKYYLSLQRTVDPKTGERRVTLAKHQLYKTLYPNTKKLTASGRMSDEWERFNRLIRRGKQWHTIASELGMSILQRMPSSIRHSWVEQKLRTKAQLHQWIETVKLLNGG</sequence>
<protein>
    <submittedName>
        <fullName evidence="1">Uncharacterized protein</fullName>
    </submittedName>
</protein>
<gene>
    <name evidence="1" type="ORF">NQ176_g1074</name>
</gene>
<keyword evidence="2" id="KW-1185">Reference proteome</keyword>
<proteinExistence type="predicted"/>
<comment type="caution">
    <text evidence="1">The sequence shown here is derived from an EMBL/GenBank/DDBJ whole genome shotgun (WGS) entry which is preliminary data.</text>
</comment>
<dbReference type="Proteomes" id="UP001143910">
    <property type="component" value="Unassembled WGS sequence"/>
</dbReference>
<name>A0ACC1NWN2_9HYPO</name>
<evidence type="ECO:0000313" key="2">
    <source>
        <dbReference type="Proteomes" id="UP001143910"/>
    </source>
</evidence>
<dbReference type="EMBL" id="JANJQO010000052">
    <property type="protein sequence ID" value="KAJ2982901.1"/>
    <property type="molecule type" value="Genomic_DNA"/>
</dbReference>
<accession>A0ACC1NWN2</accession>